<evidence type="ECO:0000256" key="2">
    <source>
        <dbReference type="PIRSR" id="PIRSR000089-1"/>
    </source>
</evidence>
<feature type="domain" description="Electron transfer flavoprotein alpha/beta-subunit N-terminal" evidence="4">
    <location>
        <begin position="46"/>
        <end position="173"/>
    </location>
</feature>
<dbReference type="PIRSF" id="PIRSF000089">
    <property type="entry name" value="Electra_flavoP_a"/>
    <property type="match status" value="1"/>
</dbReference>
<dbReference type="InterPro" id="IPR014729">
    <property type="entry name" value="Rossmann-like_a/b/a_fold"/>
</dbReference>
<evidence type="ECO:0000259" key="3">
    <source>
        <dbReference type="Pfam" id="PF00766"/>
    </source>
</evidence>
<dbReference type="InterPro" id="IPR014731">
    <property type="entry name" value="ETF_asu_C"/>
</dbReference>
<proteinExistence type="inferred from homology"/>
<dbReference type="GO" id="GO:0009055">
    <property type="term" value="F:electron transfer activity"/>
    <property type="evidence" value="ECO:0007669"/>
    <property type="project" value="InterPro"/>
</dbReference>
<dbReference type="Gene3D" id="3.40.50.620">
    <property type="entry name" value="HUPs"/>
    <property type="match status" value="1"/>
</dbReference>
<protein>
    <submittedName>
        <fullName evidence="5">Electron transfer flavoprotein subunit alpha/FixB family protein</fullName>
    </submittedName>
</protein>
<accession>A0A9E2KQA5</accession>
<reference evidence="5" key="1">
    <citation type="journal article" date="2021" name="PeerJ">
        <title>Extensive microbial diversity within the chicken gut microbiome revealed by metagenomics and culture.</title>
        <authorList>
            <person name="Gilroy R."/>
            <person name="Ravi A."/>
            <person name="Getino M."/>
            <person name="Pursley I."/>
            <person name="Horton D.L."/>
            <person name="Alikhan N.F."/>
            <person name="Baker D."/>
            <person name="Gharbi K."/>
            <person name="Hall N."/>
            <person name="Watson M."/>
            <person name="Adriaenssens E.M."/>
            <person name="Foster-Nyarko E."/>
            <person name="Jarju S."/>
            <person name="Secka A."/>
            <person name="Antonio M."/>
            <person name="Oren A."/>
            <person name="Chaudhuri R.R."/>
            <person name="La Ragione R."/>
            <person name="Hildebrand F."/>
            <person name="Pallen M.J."/>
        </authorList>
    </citation>
    <scope>NUCLEOTIDE SEQUENCE</scope>
    <source>
        <strain evidence="5">F6-686</strain>
    </source>
</reference>
<organism evidence="5 6">
    <name type="scientific">Candidatus Lactobacillus pullistercoris</name>
    <dbReference type="NCBI Taxonomy" id="2838636"/>
    <lineage>
        <taxon>Bacteria</taxon>
        <taxon>Bacillati</taxon>
        <taxon>Bacillota</taxon>
        <taxon>Bacilli</taxon>
        <taxon>Lactobacillales</taxon>
        <taxon>Lactobacillaceae</taxon>
        <taxon>Lactobacillus</taxon>
    </lineage>
</organism>
<dbReference type="Pfam" id="PF01012">
    <property type="entry name" value="ETF"/>
    <property type="match status" value="1"/>
</dbReference>
<keyword evidence="2" id="KW-0285">Flavoprotein</keyword>
<dbReference type="Proteomes" id="UP000823844">
    <property type="component" value="Unassembled WGS sequence"/>
</dbReference>
<dbReference type="InterPro" id="IPR014730">
    <property type="entry name" value="ETF_a/b_N"/>
</dbReference>
<dbReference type="GO" id="GO:0050660">
    <property type="term" value="F:flavin adenine dinucleotide binding"/>
    <property type="evidence" value="ECO:0007669"/>
    <property type="project" value="InterPro"/>
</dbReference>
<reference evidence="5" key="2">
    <citation type="submission" date="2021-04" db="EMBL/GenBank/DDBJ databases">
        <authorList>
            <person name="Gilroy R."/>
        </authorList>
    </citation>
    <scope>NUCLEOTIDE SEQUENCE</scope>
    <source>
        <strain evidence="5">F6-686</strain>
    </source>
</reference>
<feature type="domain" description="Electron transfer flavoprotein alpha subunit C-terminal" evidence="3">
    <location>
        <begin position="188"/>
        <end position="267"/>
    </location>
</feature>
<comment type="cofactor">
    <cofactor evidence="2">
        <name>FAD</name>
        <dbReference type="ChEBI" id="CHEBI:57692"/>
    </cofactor>
    <text evidence="2">Binds 1 FAD per dimer.</text>
</comment>
<feature type="binding site" evidence="2">
    <location>
        <begin position="256"/>
        <end position="263"/>
    </location>
    <ligand>
        <name>FAD</name>
        <dbReference type="ChEBI" id="CHEBI:57692"/>
    </ligand>
</feature>
<keyword evidence="2" id="KW-0274">FAD</keyword>
<dbReference type="InterPro" id="IPR029035">
    <property type="entry name" value="DHS-like_NAD/FAD-binding_dom"/>
</dbReference>
<feature type="binding site" evidence="2">
    <location>
        <position position="277"/>
    </location>
    <ligand>
        <name>FAD</name>
        <dbReference type="ChEBI" id="CHEBI:57692"/>
    </ligand>
</feature>
<dbReference type="Pfam" id="PF00766">
    <property type="entry name" value="ETF_alpha"/>
    <property type="match status" value="1"/>
</dbReference>
<dbReference type="SUPFAM" id="SSF52467">
    <property type="entry name" value="DHS-like NAD/FAD-binding domain"/>
    <property type="match status" value="1"/>
</dbReference>
<dbReference type="PANTHER" id="PTHR43153">
    <property type="entry name" value="ELECTRON TRANSFER FLAVOPROTEIN ALPHA"/>
    <property type="match status" value="1"/>
</dbReference>
<evidence type="ECO:0000313" key="5">
    <source>
        <dbReference type="EMBL" id="MBU3828041.1"/>
    </source>
</evidence>
<name>A0A9E2KQA5_9LACO</name>
<comment type="caution">
    <text evidence="5">The sequence shown here is derived from an EMBL/GenBank/DDBJ whole genome shotgun (WGS) entry which is preliminary data.</text>
</comment>
<gene>
    <name evidence="5" type="ORF">H9806_02645</name>
</gene>
<sequence>MKSVYYVQIEDKSIDEGNNIGTLAGLKEKISSSLETLVFTNHADEIKDKYSKTGIKTTIFNNENYSLTDYSDVVTTIKNNLAYEDECLIVLDDSALGNVLGAKIAAELSLPLLSHIEDLTGDTLITASRHIADTKAIRESQLKDSAVVTVSFNGILNQNEEAQVEVKDFTVQDANIKKYVSNENSGNDLAYAKVVVAAGKGLQEKENLKPLNELAKKLNASVGATKAVTDVGWMDKDKMIGISNLTIKPDVYYAFGIAGAVQHTTGMDKSKHIIAVNTDKTAPIFKLAQYGIIGDANKVIDGLINLL</sequence>
<dbReference type="AlphaFoldDB" id="A0A9E2KQA5"/>
<dbReference type="SUPFAM" id="SSF52402">
    <property type="entry name" value="Adenine nucleotide alpha hydrolases-like"/>
    <property type="match status" value="1"/>
</dbReference>
<evidence type="ECO:0000313" key="6">
    <source>
        <dbReference type="Proteomes" id="UP000823844"/>
    </source>
</evidence>
<dbReference type="InterPro" id="IPR001308">
    <property type="entry name" value="ETF_a/FixB"/>
</dbReference>
<comment type="similarity">
    <text evidence="1">Belongs to the ETF alpha-subunit/FixB family.</text>
</comment>
<evidence type="ECO:0000256" key="1">
    <source>
        <dbReference type="ARBA" id="ARBA00005817"/>
    </source>
</evidence>
<dbReference type="EMBL" id="JAHLFT010000031">
    <property type="protein sequence ID" value="MBU3828041.1"/>
    <property type="molecule type" value="Genomic_DNA"/>
</dbReference>
<dbReference type="GO" id="GO:0033539">
    <property type="term" value="P:fatty acid beta-oxidation using acyl-CoA dehydrogenase"/>
    <property type="evidence" value="ECO:0007669"/>
    <property type="project" value="TreeGrafter"/>
</dbReference>
<dbReference type="Gene3D" id="3.40.50.1220">
    <property type="entry name" value="TPP-binding domain"/>
    <property type="match status" value="1"/>
</dbReference>
<evidence type="ECO:0000259" key="4">
    <source>
        <dbReference type="Pfam" id="PF01012"/>
    </source>
</evidence>
<dbReference type="PANTHER" id="PTHR43153:SF1">
    <property type="entry name" value="ELECTRON TRANSFER FLAVOPROTEIN SUBUNIT ALPHA, MITOCHONDRIAL"/>
    <property type="match status" value="1"/>
</dbReference>